<evidence type="ECO:0000313" key="4">
    <source>
        <dbReference type="Proteomes" id="UP000316316"/>
    </source>
</evidence>
<proteinExistence type="predicted"/>
<protein>
    <submittedName>
        <fullName evidence="3">Uncharacterized protein</fullName>
    </submittedName>
</protein>
<dbReference type="RefSeq" id="WP_048720578.1">
    <property type="nucleotide sequence ID" value="NZ_CAAKNX010000127.1"/>
</dbReference>
<sequence>MINEKIQNLLKELQRECEKEGVSALCTLHKEANALQLLVGGLPDVAALLAIQESELDNKLLVPVKLLRNAGLEALGMETGKTMPDHTFVLNNVNDIPDVLERIRKGEFE</sequence>
<dbReference type="EMBL" id="PDXQ01000002">
    <property type="protein sequence ID" value="TRZ29191.1"/>
    <property type="molecule type" value="Genomic_DNA"/>
</dbReference>
<dbReference type="AlphaFoldDB" id="A0A4V1ENI9"/>
<name>A0A4V1ENI9_ENTAV</name>
<reference evidence="1 5" key="2">
    <citation type="submission" date="2023-03" db="EMBL/GenBank/DDBJ databases">
        <authorList>
            <person name="Shen W."/>
            <person name="Cai J."/>
        </authorList>
    </citation>
    <scope>NUCLEOTIDE SEQUENCE</scope>
    <source>
        <strain evidence="1">P33-2</strain>
        <strain evidence="2 5">Y2</strain>
    </source>
</reference>
<organism evidence="3 4">
    <name type="scientific">Enterococcus avium</name>
    <name type="common">Streptococcus avium</name>
    <dbReference type="NCBI Taxonomy" id="33945"/>
    <lineage>
        <taxon>Bacteria</taxon>
        <taxon>Bacillati</taxon>
        <taxon>Bacillota</taxon>
        <taxon>Bacilli</taxon>
        <taxon>Lactobacillales</taxon>
        <taxon>Enterococcaceae</taxon>
        <taxon>Enterococcus</taxon>
    </lineage>
</organism>
<dbReference type="Proteomes" id="UP000316316">
    <property type="component" value="Unassembled WGS sequence"/>
</dbReference>
<evidence type="ECO:0000313" key="2">
    <source>
        <dbReference type="EMBL" id="MDT2516432.1"/>
    </source>
</evidence>
<gene>
    <name evidence="3" type="ORF">AUF17_21140</name>
    <name evidence="1" type="ORF">P7D43_20130</name>
    <name evidence="2" type="ORF">P7D79_19585</name>
</gene>
<dbReference type="Proteomes" id="UP001264335">
    <property type="component" value="Unassembled WGS sequence"/>
</dbReference>
<comment type="caution">
    <text evidence="3">The sequence shown here is derived from an EMBL/GenBank/DDBJ whole genome shotgun (WGS) entry which is preliminary data.</text>
</comment>
<evidence type="ECO:0000313" key="5">
    <source>
        <dbReference type="Proteomes" id="UP001264335"/>
    </source>
</evidence>
<evidence type="ECO:0000313" key="3">
    <source>
        <dbReference type="EMBL" id="TRZ29191.1"/>
    </source>
</evidence>
<dbReference type="EMBL" id="JARPWY010000081">
    <property type="protein sequence ID" value="MDT2516432.1"/>
    <property type="molecule type" value="Genomic_DNA"/>
</dbReference>
<evidence type="ECO:0000313" key="1">
    <source>
        <dbReference type="EMBL" id="MDT2404679.1"/>
    </source>
</evidence>
<dbReference type="Proteomes" id="UP001260773">
    <property type="component" value="Unassembled WGS sequence"/>
</dbReference>
<dbReference type="EMBL" id="JARPWH010000125">
    <property type="protein sequence ID" value="MDT2404679.1"/>
    <property type="molecule type" value="Genomic_DNA"/>
</dbReference>
<accession>A0A4V1ENI9</accession>
<reference evidence="3 4" key="1">
    <citation type="submission" date="2017-10" db="EMBL/GenBank/DDBJ databases">
        <title>FDA dAtabase for Regulatory Grade micrObial Sequences (FDA-ARGOS): Supporting development and validation of Infectious Disease Dx tests.</title>
        <authorList>
            <person name="Campos J."/>
            <person name="Goldberg B."/>
            <person name="Tallon L.J."/>
            <person name="Sadzewicz L."/>
            <person name="Sengamalay N."/>
            <person name="Ott S."/>
            <person name="Godinez A."/>
            <person name="Nagaraj S."/>
            <person name="Vyas G."/>
            <person name="Aluvathingal J."/>
            <person name="Nadendla S."/>
            <person name="Geyer C."/>
            <person name="Nandy P."/>
            <person name="Hobson J."/>
            <person name="Sichtig H."/>
        </authorList>
    </citation>
    <scope>NUCLEOTIDE SEQUENCE [LARGE SCALE GENOMIC DNA]</scope>
    <source>
        <strain evidence="3 4">FDAARGOS_185</strain>
    </source>
</reference>